<evidence type="ECO:0000313" key="4">
    <source>
        <dbReference type="Proteomes" id="UP000273807"/>
    </source>
</evidence>
<feature type="chain" id="PRO_5038860736" description="Lipoprotein" evidence="2">
    <location>
        <begin position="28"/>
        <end position="247"/>
    </location>
</feature>
<protein>
    <recommendedName>
        <fullName evidence="5">Lipoprotein</fullName>
    </recommendedName>
</protein>
<organism evidence="3 4">
    <name type="scientific">Arthrobacter oryzae</name>
    <dbReference type="NCBI Taxonomy" id="409290"/>
    <lineage>
        <taxon>Bacteria</taxon>
        <taxon>Bacillati</taxon>
        <taxon>Actinomycetota</taxon>
        <taxon>Actinomycetes</taxon>
        <taxon>Micrococcales</taxon>
        <taxon>Micrococcaceae</taxon>
        <taxon>Arthrobacter</taxon>
    </lineage>
</organism>
<comment type="caution">
    <text evidence="3">The sequence shown here is derived from an EMBL/GenBank/DDBJ whole genome shotgun (WGS) entry which is preliminary data.</text>
</comment>
<feature type="signal peptide" evidence="2">
    <location>
        <begin position="1"/>
        <end position="27"/>
    </location>
</feature>
<reference evidence="3 4" key="1">
    <citation type="submission" date="2018-10" db="EMBL/GenBank/DDBJ databases">
        <title>Genome sequencing of Arthrobacter oryzae TNB02.</title>
        <authorList>
            <person name="Cho Y.-J."/>
            <person name="Cho A."/>
            <person name="Kim O.-S."/>
        </authorList>
    </citation>
    <scope>NUCLEOTIDE SEQUENCE [LARGE SCALE GENOMIC DNA]</scope>
    <source>
        <strain evidence="3 4">TNB02</strain>
    </source>
</reference>
<accession>A0A3N0C497</accession>
<keyword evidence="4" id="KW-1185">Reference proteome</keyword>
<sequence length="247" mass="25571">MSVLRSFKALPAAIGLAVMVASCASPAAEAPADRGVLADQPGSAAPGSTAPASPGASTTPPGWKTFTTADESLSFDYPSSWSIRDEAGKAALEGQFVDVLNSEGKQMAALRTNVVTGQVCTAKSPYLAFDSVPMQALAEPGAADSLPPRFVFEGRGDVTALDPLPPTVAAYGITTVPEPTGDVACPIFQLFLWPPSGALFGQAYNSAVNATPGGAGLPYLEKAKLYTETPEYQDIRTMITSLRPAMK</sequence>
<evidence type="ECO:0000256" key="1">
    <source>
        <dbReference type="SAM" id="MobiDB-lite"/>
    </source>
</evidence>
<dbReference type="EMBL" id="RBED01000080">
    <property type="protein sequence ID" value="RNL57183.1"/>
    <property type="molecule type" value="Genomic_DNA"/>
</dbReference>
<dbReference type="AlphaFoldDB" id="A0A3N0C497"/>
<feature type="compositionally biased region" description="Low complexity" evidence="1">
    <location>
        <begin position="41"/>
        <end position="62"/>
    </location>
</feature>
<evidence type="ECO:0000313" key="3">
    <source>
        <dbReference type="EMBL" id="RNL57183.1"/>
    </source>
</evidence>
<proteinExistence type="predicted"/>
<feature type="region of interest" description="Disordered" evidence="1">
    <location>
        <begin position="34"/>
        <end position="63"/>
    </location>
</feature>
<keyword evidence="2" id="KW-0732">Signal</keyword>
<dbReference type="RefSeq" id="WP_123254881.1">
    <property type="nucleotide sequence ID" value="NZ_RBED01000080.1"/>
</dbReference>
<evidence type="ECO:0000256" key="2">
    <source>
        <dbReference type="SAM" id="SignalP"/>
    </source>
</evidence>
<dbReference type="PROSITE" id="PS51257">
    <property type="entry name" value="PROKAR_LIPOPROTEIN"/>
    <property type="match status" value="1"/>
</dbReference>
<name>A0A3N0C497_9MICC</name>
<dbReference type="OrthoDB" id="4940384at2"/>
<dbReference type="Proteomes" id="UP000273807">
    <property type="component" value="Unassembled WGS sequence"/>
</dbReference>
<gene>
    <name evidence="3" type="ORF">D7003_07495</name>
</gene>
<evidence type="ECO:0008006" key="5">
    <source>
        <dbReference type="Google" id="ProtNLM"/>
    </source>
</evidence>